<feature type="region of interest" description="Disordered" evidence="1">
    <location>
        <begin position="1"/>
        <end position="57"/>
    </location>
</feature>
<reference evidence="2 3" key="1">
    <citation type="journal article" date="2016" name="Nat. Commun.">
        <title>Ectomycorrhizal ecology is imprinted in the genome of the dominant symbiotic fungus Cenococcum geophilum.</title>
        <authorList>
            <consortium name="DOE Joint Genome Institute"/>
            <person name="Peter M."/>
            <person name="Kohler A."/>
            <person name="Ohm R.A."/>
            <person name="Kuo A."/>
            <person name="Krutzmann J."/>
            <person name="Morin E."/>
            <person name="Arend M."/>
            <person name="Barry K.W."/>
            <person name="Binder M."/>
            <person name="Choi C."/>
            <person name="Clum A."/>
            <person name="Copeland A."/>
            <person name="Grisel N."/>
            <person name="Haridas S."/>
            <person name="Kipfer T."/>
            <person name="LaButti K."/>
            <person name="Lindquist E."/>
            <person name="Lipzen A."/>
            <person name="Maire R."/>
            <person name="Meier B."/>
            <person name="Mihaltcheva S."/>
            <person name="Molinier V."/>
            <person name="Murat C."/>
            <person name="Poggeler S."/>
            <person name="Quandt C.A."/>
            <person name="Sperisen C."/>
            <person name="Tritt A."/>
            <person name="Tisserant E."/>
            <person name="Crous P.W."/>
            <person name="Henrissat B."/>
            <person name="Nehls U."/>
            <person name="Egli S."/>
            <person name="Spatafora J.W."/>
            <person name="Grigoriev I.V."/>
            <person name="Martin F.M."/>
        </authorList>
    </citation>
    <scope>NUCLEOTIDE SEQUENCE [LARGE SCALE GENOMIC DNA]</scope>
    <source>
        <strain evidence="2 3">CBS 207.34</strain>
    </source>
</reference>
<sequence>MYIPTDPDPSSEESPHHPHATYNPNDPSGHHSADPSPQHSRSKEAAGEKKKPLTKAQLKIRREQETRLARKKVHDVLEGWHVLFRGEKGKPYFQAGEVVREEGWLERLEPRELCESARKSRPVRKD</sequence>
<organism evidence="2 3">
    <name type="scientific">Glonium stellatum</name>
    <dbReference type="NCBI Taxonomy" id="574774"/>
    <lineage>
        <taxon>Eukaryota</taxon>
        <taxon>Fungi</taxon>
        <taxon>Dikarya</taxon>
        <taxon>Ascomycota</taxon>
        <taxon>Pezizomycotina</taxon>
        <taxon>Dothideomycetes</taxon>
        <taxon>Pleosporomycetidae</taxon>
        <taxon>Gloniales</taxon>
        <taxon>Gloniaceae</taxon>
        <taxon>Glonium</taxon>
    </lineage>
</organism>
<dbReference type="OrthoDB" id="10257697at2759"/>
<evidence type="ECO:0000313" key="3">
    <source>
        <dbReference type="Proteomes" id="UP000250140"/>
    </source>
</evidence>
<evidence type="ECO:0000256" key="1">
    <source>
        <dbReference type="SAM" id="MobiDB-lite"/>
    </source>
</evidence>
<name>A0A8E2JW22_9PEZI</name>
<dbReference type="AlphaFoldDB" id="A0A8E2JW22"/>
<gene>
    <name evidence="2" type="ORF">AOQ84DRAFT_353117</name>
</gene>
<protein>
    <submittedName>
        <fullName evidence="2">Uncharacterized protein</fullName>
    </submittedName>
</protein>
<proteinExistence type="predicted"/>
<accession>A0A8E2JW22</accession>
<feature type="compositionally biased region" description="Basic and acidic residues" evidence="1">
    <location>
        <begin position="41"/>
        <end position="51"/>
    </location>
</feature>
<dbReference type="EMBL" id="KV749077">
    <property type="protein sequence ID" value="OCL11282.1"/>
    <property type="molecule type" value="Genomic_DNA"/>
</dbReference>
<dbReference type="Proteomes" id="UP000250140">
    <property type="component" value="Unassembled WGS sequence"/>
</dbReference>
<evidence type="ECO:0000313" key="2">
    <source>
        <dbReference type="EMBL" id="OCL11282.1"/>
    </source>
</evidence>
<keyword evidence="3" id="KW-1185">Reference proteome</keyword>